<feature type="transmembrane region" description="Helical" evidence="1">
    <location>
        <begin position="9"/>
        <end position="30"/>
    </location>
</feature>
<dbReference type="Gene3D" id="3.40.190.10">
    <property type="entry name" value="Periplasmic binding protein-like II"/>
    <property type="match status" value="1"/>
</dbReference>
<accession>A0A955L2Z2</accession>
<sequence length="455" mass="51276">MKLEAFRKIAIIVFIIILVLVAVLGIYFFVIKKPSNNNDNDQKVTLNWWGLWEEDATMQTLIAKYNETNPNVEIVYAKKDFHTFPDGLQSIKESIKQRLSDQDPVAPDIVTINNSWLPELQAQLSPMPLSIYTQAEYENTFYPHALQDCTGSNAQLYCIPTEFEGLALYYNKELLSDKGITEPASSWEELIDQAKSLTQRDTSGKITVSGLAFGGGEKVTHSADIITLLLLQRKQAVTAKSSGSSLYTVSLEDSVGQEVFDFYTNGVTSARLWDDTLPTDKQLFIDGKLAMIFAPSWYTFDIKKYNPDLNFDIAEVPQVSNLSNERVDFADYWAWAVSGTSPNQSVAWDFLKFLSQPEQYELMHNTAIAQKTERVFGRIYPRKDMADKLSSVPYVKPFIEMAPTAKTVFVGNRESYNELIQTQIDAVTSSNRSQSSNSAYSNFKDGLDSILSESQ</sequence>
<organism evidence="2 3">
    <name type="scientific">Candidatus Dojkabacteria bacterium</name>
    <dbReference type="NCBI Taxonomy" id="2099670"/>
    <lineage>
        <taxon>Bacteria</taxon>
        <taxon>Candidatus Dojkabacteria</taxon>
    </lineage>
</organism>
<proteinExistence type="predicted"/>
<gene>
    <name evidence="2" type="ORF">KC660_01005</name>
</gene>
<evidence type="ECO:0000256" key="1">
    <source>
        <dbReference type="SAM" id="Phobius"/>
    </source>
</evidence>
<dbReference type="Pfam" id="PF01547">
    <property type="entry name" value="SBP_bac_1"/>
    <property type="match status" value="1"/>
</dbReference>
<dbReference type="InterPro" id="IPR050490">
    <property type="entry name" value="Bact_solute-bd_prot1"/>
</dbReference>
<keyword evidence="1" id="KW-1133">Transmembrane helix</keyword>
<keyword evidence="1" id="KW-0812">Transmembrane</keyword>
<name>A0A955L2Z2_9BACT</name>
<dbReference type="InterPro" id="IPR006059">
    <property type="entry name" value="SBP"/>
</dbReference>
<comment type="caution">
    <text evidence="2">The sequence shown here is derived from an EMBL/GenBank/DDBJ whole genome shotgun (WGS) entry which is preliminary data.</text>
</comment>
<dbReference type="SUPFAM" id="SSF53850">
    <property type="entry name" value="Periplasmic binding protein-like II"/>
    <property type="match status" value="1"/>
</dbReference>
<reference evidence="2" key="1">
    <citation type="submission" date="2020-04" db="EMBL/GenBank/DDBJ databases">
        <authorList>
            <person name="Zhang T."/>
        </authorList>
    </citation>
    <scope>NUCLEOTIDE SEQUENCE</scope>
    <source>
        <strain evidence="2">HKST-UBA10</strain>
    </source>
</reference>
<protein>
    <submittedName>
        <fullName evidence="2">Extracellular solute-binding protein</fullName>
    </submittedName>
</protein>
<evidence type="ECO:0000313" key="3">
    <source>
        <dbReference type="Proteomes" id="UP000782843"/>
    </source>
</evidence>
<dbReference type="AlphaFoldDB" id="A0A955L2Z2"/>
<keyword evidence="1" id="KW-0472">Membrane</keyword>
<dbReference type="PANTHER" id="PTHR43649">
    <property type="entry name" value="ARABINOSE-BINDING PROTEIN-RELATED"/>
    <property type="match status" value="1"/>
</dbReference>
<reference evidence="2" key="2">
    <citation type="journal article" date="2021" name="Microbiome">
        <title>Successional dynamics and alternative stable states in a saline activated sludge microbial community over 9 years.</title>
        <authorList>
            <person name="Wang Y."/>
            <person name="Ye J."/>
            <person name="Ju F."/>
            <person name="Liu L."/>
            <person name="Boyd J.A."/>
            <person name="Deng Y."/>
            <person name="Parks D.H."/>
            <person name="Jiang X."/>
            <person name="Yin X."/>
            <person name="Woodcroft B.J."/>
            <person name="Tyson G.W."/>
            <person name="Hugenholtz P."/>
            <person name="Polz M.F."/>
            <person name="Zhang T."/>
        </authorList>
    </citation>
    <scope>NUCLEOTIDE SEQUENCE</scope>
    <source>
        <strain evidence="2">HKST-UBA10</strain>
    </source>
</reference>
<evidence type="ECO:0000313" key="2">
    <source>
        <dbReference type="EMBL" id="MCA9381967.1"/>
    </source>
</evidence>
<dbReference type="Proteomes" id="UP000782843">
    <property type="component" value="Unassembled WGS sequence"/>
</dbReference>
<dbReference type="EMBL" id="JAGQLG010000032">
    <property type="protein sequence ID" value="MCA9381967.1"/>
    <property type="molecule type" value="Genomic_DNA"/>
</dbReference>